<keyword evidence="2" id="KW-0677">Repeat</keyword>
<sequence length="627" mass="69799">MLRALQNLRRLHALYTTREAKSLTEWAQIIRSYLSHGFSREALILYAKNPIFRTQHLLLPLILKAIACHSLLQLGESLHAESIKAGTVDKPFTGTSFISLYARCHEPILARKVFDEMPVRNPVAYNAMIGGYWKNGNMQSACDLFDSASERTPITWTVMIEGYAESGDLAAARRIFDSMPSRMRTVVTWTVMVEGYAAIEEMYAAREMFDEMPMRNAYVWSSMINGYFKKGEVGEARAMFDRIPSPNLVNWNSLIAGYAKIGFCHEALGAFRRMQESGTEPDEYTVASLLSACAQMGSLDSGREIHKLIRKKKIRMNSFVLNGLVDVYAKCGDLENAQKIFNGMIARNNSCWNSMLSGLASHGQSGEALELFSQMEESDQVKPNSITFLVMLVACTHGGFVEEGLEIFKKMGSYGLEAGVEHYGCLVDLLGRAGRLAEAFELIKIMPMKPNEVVLGALLGACRVHSDKAMADQVVTEAGSVNSRSSSVNDVDCVLLSNINAASEKWELAEKMRRKMVEDRVTKSAGFSSFERLLVRIKSFHGWPTSMGCRQAAACVHAMELSGPTADVATAVEFLLSFMGGWPGCAYAEWKWKGVNHGELCWRCTSKPLHRVGEDGEGRIRVRQKRD</sequence>
<feature type="repeat" description="PPR" evidence="3">
    <location>
        <begin position="282"/>
        <end position="316"/>
    </location>
</feature>
<dbReference type="InterPro" id="IPR002885">
    <property type="entry name" value="PPR_rpt"/>
</dbReference>
<evidence type="ECO:0000256" key="3">
    <source>
        <dbReference type="PROSITE-ProRule" id="PRU00708"/>
    </source>
</evidence>
<dbReference type="EMBL" id="KZ451898">
    <property type="protein sequence ID" value="PKA65065.1"/>
    <property type="molecule type" value="Genomic_DNA"/>
</dbReference>
<dbReference type="PANTHER" id="PTHR47926:SF484">
    <property type="entry name" value="PENTATRICOPEPTIDE REPEAT-CONTAINING PROTEIN"/>
    <property type="match status" value="1"/>
</dbReference>
<evidence type="ECO:0000313" key="4">
    <source>
        <dbReference type="EMBL" id="PKA65065.1"/>
    </source>
</evidence>
<dbReference type="PANTHER" id="PTHR47926">
    <property type="entry name" value="PENTATRICOPEPTIDE REPEAT-CONTAINING PROTEIN"/>
    <property type="match status" value="1"/>
</dbReference>
<evidence type="ECO:0000313" key="5">
    <source>
        <dbReference type="Proteomes" id="UP000236161"/>
    </source>
</evidence>
<dbReference type="Pfam" id="PF01535">
    <property type="entry name" value="PPR"/>
    <property type="match status" value="6"/>
</dbReference>
<dbReference type="InterPro" id="IPR011990">
    <property type="entry name" value="TPR-like_helical_dom_sf"/>
</dbReference>
<proteinExistence type="inferred from homology"/>
<name>A0A2I0BB92_9ASPA</name>
<dbReference type="AlphaFoldDB" id="A0A2I0BB92"/>
<dbReference type="OrthoDB" id="185373at2759"/>
<dbReference type="InterPro" id="IPR046960">
    <property type="entry name" value="PPR_At4g14850-like_plant"/>
</dbReference>
<dbReference type="GO" id="GO:0016787">
    <property type="term" value="F:hydrolase activity"/>
    <property type="evidence" value="ECO:0007669"/>
    <property type="project" value="UniProtKB-KW"/>
</dbReference>
<feature type="repeat" description="PPR" evidence="3">
    <location>
        <begin position="247"/>
        <end position="281"/>
    </location>
</feature>
<protein>
    <submittedName>
        <fullName evidence="4">Pentatricopeptide repeat-containing protein</fullName>
        <ecNumber evidence="4">3.6.1.-</ecNumber>
    </submittedName>
</protein>
<keyword evidence="5" id="KW-1185">Reference proteome</keyword>
<accession>A0A2I0BB92</accession>
<reference evidence="4 5" key="1">
    <citation type="journal article" date="2017" name="Nature">
        <title>The Apostasia genome and the evolution of orchids.</title>
        <authorList>
            <person name="Zhang G.Q."/>
            <person name="Liu K.W."/>
            <person name="Li Z."/>
            <person name="Lohaus R."/>
            <person name="Hsiao Y.Y."/>
            <person name="Niu S.C."/>
            <person name="Wang J.Y."/>
            <person name="Lin Y.C."/>
            <person name="Xu Q."/>
            <person name="Chen L.J."/>
            <person name="Yoshida K."/>
            <person name="Fujiwara S."/>
            <person name="Wang Z.W."/>
            <person name="Zhang Y.Q."/>
            <person name="Mitsuda N."/>
            <person name="Wang M."/>
            <person name="Liu G.H."/>
            <person name="Pecoraro L."/>
            <person name="Huang H.X."/>
            <person name="Xiao X.J."/>
            <person name="Lin M."/>
            <person name="Wu X.Y."/>
            <person name="Wu W.L."/>
            <person name="Chen Y.Y."/>
            <person name="Chang S.B."/>
            <person name="Sakamoto S."/>
            <person name="Ohme-Takagi M."/>
            <person name="Yagi M."/>
            <person name="Zeng S.J."/>
            <person name="Shen C.Y."/>
            <person name="Yeh C.M."/>
            <person name="Luo Y.B."/>
            <person name="Tsai W.C."/>
            <person name="Van de Peer Y."/>
            <person name="Liu Z.J."/>
        </authorList>
    </citation>
    <scope>NUCLEOTIDE SEQUENCE [LARGE SCALE GENOMIC DNA]</scope>
    <source>
        <strain evidence="5">cv. Shenzhen</strain>
        <tissue evidence="4">Stem</tissue>
    </source>
</reference>
<feature type="repeat" description="PPR" evidence="3">
    <location>
        <begin position="152"/>
        <end position="182"/>
    </location>
</feature>
<dbReference type="NCBIfam" id="TIGR00756">
    <property type="entry name" value="PPR"/>
    <property type="match status" value="5"/>
</dbReference>
<evidence type="ECO:0000256" key="1">
    <source>
        <dbReference type="ARBA" id="ARBA00006643"/>
    </source>
</evidence>
<dbReference type="Proteomes" id="UP000236161">
    <property type="component" value="Unassembled WGS sequence"/>
</dbReference>
<dbReference type="GO" id="GO:0009451">
    <property type="term" value="P:RNA modification"/>
    <property type="evidence" value="ECO:0007669"/>
    <property type="project" value="InterPro"/>
</dbReference>
<feature type="repeat" description="PPR" evidence="3">
    <location>
        <begin position="216"/>
        <end position="246"/>
    </location>
</feature>
<dbReference type="PROSITE" id="PS51375">
    <property type="entry name" value="PPR"/>
    <property type="match status" value="8"/>
</dbReference>
<feature type="repeat" description="PPR" evidence="3">
    <location>
        <begin position="384"/>
        <end position="418"/>
    </location>
</feature>
<comment type="similarity">
    <text evidence="1">Belongs to the PPR family. PCMP-H subfamily.</text>
</comment>
<dbReference type="SUPFAM" id="SSF48452">
    <property type="entry name" value="TPR-like"/>
    <property type="match status" value="1"/>
</dbReference>
<dbReference type="FunFam" id="1.25.40.10:FF:000333">
    <property type="entry name" value="Pentatricopeptide repeat-containing protein"/>
    <property type="match status" value="1"/>
</dbReference>
<organism evidence="4 5">
    <name type="scientific">Apostasia shenzhenica</name>
    <dbReference type="NCBI Taxonomy" id="1088818"/>
    <lineage>
        <taxon>Eukaryota</taxon>
        <taxon>Viridiplantae</taxon>
        <taxon>Streptophyta</taxon>
        <taxon>Embryophyta</taxon>
        <taxon>Tracheophyta</taxon>
        <taxon>Spermatophyta</taxon>
        <taxon>Magnoliopsida</taxon>
        <taxon>Liliopsida</taxon>
        <taxon>Asparagales</taxon>
        <taxon>Orchidaceae</taxon>
        <taxon>Apostasioideae</taxon>
        <taxon>Apostasia</taxon>
    </lineage>
</organism>
<feature type="repeat" description="PPR" evidence="3">
    <location>
        <begin position="317"/>
        <end position="347"/>
    </location>
</feature>
<dbReference type="Pfam" id="PF13041">
    <property type="entry name" value="PPR_2"/>
    <property type="match status" value="2"/>
</dbReference>
<evidence type="ECO:0000256" key="2">
    <source>
        <dbReference type="ARBA" id="ARBA00022737"/>
    </source>
</evidence>
<dbReference type="GO" id="GO:0003723">
    <property type="term" value="F:RNA binding"/>
    <property type="evidence" value="ECO:0007669"/>
    <property type="project" value="InterPro"/>
</dbReference>
<feature type="repeat" description="PPR" evidence="3">
    <location>
        <begin position="348"/>
        <end position="382"/>
    </location>
</feature>
<keyword evidence="4" id="KW-0378">Hydrolase</keyword>
<gene>
    <name evidence="4" type="primary">PCMP-E29</name>
    <name evidence="4" type="ORF">AXF42_Ash019077</name>
</gene>
<dbReference type="FunFam" id="1.25.40.10:FF:000345">
    <property type="entry name" value="Pentatricopeptide repeat-containing protein"/>
    <property type="match status" value="1"/>
</dbReference>
<feature type="repeat" description="PPR" evidence="3">
    <location>
        <begin position="121"/>
        <end position="151"/>
    </location>
</feature>
<dbReference type="Gene3D" id="1.25.40.10">
    <property type="entry name" value="Tetratricopeptide repeat domain"/>
    <property type="match status" value="3"/>
</dbReference>
<dbReference type="EC" id="3.6.1.-" evidence="4"/>